<gene>
    <name evidence="1" type="ORF">QJS10_CPA05g00495</name>
</gene>
<dbReference type="AlphaFoldDB" id="A0AAV9ES30"/>
<reference evidence="1" key="2">
    <citation type="submission" date="2023-06" db="EMBL/GenBank/DDBJ databases">
        <authorList>
            <person name="Ma L."/>
            <person name="Liu K.-W."/>
            <person name="Li Z."/>
            <person name="Hsiao Y.-Y."/>
            <person name="Qi Y."/>
            <person name="Fu T."/>
            <person name="Tang G."/>
            <person name="Zhang D."/>
            <person name="Sun W.-H."/>
            <person name="Liu D.-K."/>
            <person name="Li Y."/>
            <person name="Chen G.-Z."/>
            <person name="Liu X.-D."/>
            <person name="Liao X.-Y."/>
            <person name="Jiang Y.-T."/>
            <person name="Yu X."/>
            <person name="Hao Y."/>
            <person name="Huang J."/>
            <person name="Zhao X.-W."/>
            <person name="Ke S."/>
            <person name="Chen Y.-Y."/>
            <person name="Wu W.-L."/>
            <person name="Hsu J.-L."/>
            <person name="Lin Y.-F."/>
            <person name="Huang M.-D."/>
            <person name="Li C.-Y."/>
            <person name="Huang L."/>
            <person name="Wang Z.-W."/>
            <person name="Zhao X."/>
            <person name="Zhong W.-Y."/>
            <person name="Peng D.-H."/>
            <person name="Ahmad S."/>
            <person name="Lan S."/>
            <person name="Zhang J.-S."/>
            <person name="Tsai W.-C."/>
            <person name="Van De Peer Y."/>
            <person name="Liu Z.-J."/>
        </authorList>
    </citation>
    <scope>NUCLEOTIDE SEQUENCE</scope>
    <source>
        <strain evidence="1">CP</strain>
        <tissue evidence="1">Leaves</tissue>
    </source>
</reference>
<name>A0AAV9ES30_ACOCL</name>
<dbReference type="Proteomes" id="UP001180020">
    <property type="component" value="Unassembled WGS sequence"/>
</dbReference>
<organism evidence="1 2">
    <name type="scientific">Acorus calamus</name>
    <name type="common">Sweet flag</name>
    <dbReference type="NCBI Taxonomy" id="4465"/>
    <lineage>
        <taxon>Eukaryota</taxon>
        <taxon>Viridiplantae</taxon>
        <taxon>Streptophyta</taxon>
        <taxon>Embryophyta</taxon>
        <taxon>Tracheophyta</taxon>
        <taxon>Spermatophyta</taxon>
        <taxon>Magnoliopsida</taxon>
        <taxon>Liliopsida</taxon>
        <taxon>Acoraceae</taxon>
        <taxon>Acorus</taxon>
    </lineage>
</organism>
<sequence length="62" mass="6190">MQVSLVVEQRMRQTSPDSGGGGAVVLVPGGGGTPVGGGGGGDWAWVVEVITNTRRIAITNIA</sequence>
<keyword evidence="2" id="KW-1185">Reference proteome</keyword>
<proteinExistence type="predicted"/>
<evidence type="ECO:0000313" key="2">
    <source>
        <dbReference type="Proteomes" id="UP001180020"/>
    </source>
</evidence>
<comment type="caution">
    <text evidence="1">The sequence shown here is derived from an EMBL/GenBank/DDBJ whole genome shotgun (WGS) entry which is preliminary data.</text>
</comment>
<accession>A0AAV9ES30</accession>
<reference evidence="1" key="1">
    <citation type="journal article" date="2023" name="Nat. Commun.">
        <title>Diploid and tetraploid genomes of Acorus and the evolution of monocots.</title>
        <authorList>
            <person name="Ma L."/>
            <person name="Liu K.W."/>
            <person name="Li Z."/>
            <person name="Hsiao Y.Y."/>
            <person name="Qi Y."/>
            <person name="Fu T."/>
            <person name="Tang G.D."/>
            <person name="Zhang D."/>
            <person name="Sun W.H."/>
            <person name="Liu D.K."/>
            <person name="Li Y."/>
            <person name="Chen G.Z."/>
            <person name="Liu X.D."/>
            <person name="Liao X.Y."/>
            <person name="Jiang Y.T."/>
            <person name="Yu X."/>
            <person name="Hao Y."/>
            <person name="Huang J."/>
            <person name="Zhao X.W."/>
            <person name="Ke S."/>
            <person name="Chen Y.Y."/>
            <person name="Wu W.L."/>
            <person name="Hsu J.L."/>
            <person name="Lin Y.F."/>
            <person name="Huang M.D."/>
            <person name="Li C.Y."/>
            <person name="Huang L."/>
            <person name="Wang Z.W."/>
            <person name="Zhao X."/>
            <person name="Zhong W.Y."/>
            <person name="Peng D.H."/>
            <person name="Ahmad S."/>
            <person name="Lan S."/>
            <person name="Zhang J.S."/>
            <person name="Tsai W.C."/>
            <person name="Van de Peer Y."/>
            <person name="Liu Z.J."/>
        </authorList>
    </citation>
    <scope>NUCLEOTIDE SEQUENCE</scope>
    <source>
        <strain evidence="1">CP</strain>
    </source>
</reference>
<dbReference type="EMBL" id="JAUJYO010000005">
    <property type="protein sequence ID" value="KAK1315645.1"/>
    <property type="molecule type" value="Genomic_DNA"/>
</dbReference>
<evidence type="ECO:0000313" key="1">
    <source>
        <dbReference type="EMBL" id="KAK1315645.1"/>
    </source>
</evidence>
<protein>
    <submittedName>
        <fullName evidence="1">Uncharacterized protein</fullName>
    </submittedName>
</protein>